<feature type="region of interest" description="Disordered" evidence="1">
    <location>
        <begin position="1"/>
        <end position="49"/>
    </location>
</feature>
<organism evidence="2 3">
    <name type="scientific">Portunus trituberculatus</name>
    <name type="common">Swimming crab</name>
    <name type="synonym">Neptunus trituberculatus</name>
    <dbReference type="NCBI Taxonomy" id="210409"/>
    <lineage>
        <taxon>Eukaryota</taxon>
        <taxon>Metazoa</taxon>
        <taxon>Ecdysozoa</taxon>
        <taxon>Arthropoda</taxon>
        <taxon>Crustacea</taxon>
        <taxon>Multicrustacea</taxon>
        <taxon>Malacostraca</taxon>
        <taxon>Eumalacostraca</taxon>
        <taxon>Eucarida</taxon>
        <taxon>Decapoda</taxon>
        <taxon>Pleocyemata</taxon>
        <taxon>Brachyura</taxon>
        <taxon>Eubrachyura</taxon>
        <taxon>Portunoidea</taxon>
        <taxon>Portunidae</taxon>
        <taxon>Portuninae</taxon>
        <taxon>Portunus</taxon>
    </lineage>
</organism>
<proteinExistence type="predicted"/>
<feature type="compositionally biased region" description="Low complexity" evidence="1">
    <location>
        <begin position="26"/>
        <end position="39"/>
    </location>
</feature>
<evidence type="ECO:0000256" key="1">
    <source>
        <dbReference type="SAM" id="MobiDB-lite"/>
    </source>
</evidence>
<protein>
    <submittedName>
        <fullName evidence="2">Uncharacterized protein</fullName>
    </submittedName>
</protein>
<accession>A0A5B7IFY1</accession>
<name>A0A5B7IFY1_PORTR</name>
<dbReference type="EMBL" id="VSRR010051987">
    <property type="protein sequence ID" value="MPC79748.1"/>
    <property type="molecule type" value="Genomic_DNA"/>
</dbReference>
<gene>
    <name evidence="2" type="ORF">E2C01_074292</name>
</gene>
<sequence>MKGTKGDLRKGRIGGGAGWQGDEEPVSVSRASSSVTATTPGPPRQANHATLPYHSAIGIQADEGSVAFSPCLTFLESPS</sequence>
<evidence type="ECO:0000313" key="2">
    <source>
        <dbReference type="EMBL" id="MPC79748.1"/>
    </source>
</evidence>
<comment type="caution">
    <text evidence="2">The sequence shown here is derived from an EMBL/GenBank/DDBJ whole genome shotgun (WGS) entry which is preliminary data.</text>
</comment>
<keyword evidence="3" id="KW-1185">Reference proteome</keyword>
<feature type="compositionally biased region" description="Basic and acidic residues" evidence="1">
    <location>
        <begin position="1"/>
        <end position="10"/>
    </location>
</feature>
<dbReference type="AlphaFoldDB" id="A0A5B7IFY1"/>
<reference evidence="2 3" key="1">
    <citation type="submission" date="2019-05" db="EMBL/GenBank/DDBJ databases">
        <title>Another draft genome of Portunus trituberculatus and its Hox gene families provides insights of decapod evolution.</title>
        <authorList>
            <person name="Jeong J.-H."/>
            <person name="Song I."/>
            <person name="Kim S."/>
            <person name="Choi T."/>
            <person name="Kim D."/>
            <person name="Ryu S."/>
            <person name="Kim W."/>
        </authorList>
    </citation>
    <scope>NUCLEOTIDE SEQUENCE [LARGE SCALE GENOMIC DNA]</scope>
    <source>
        <tissue evidence="2">Muscle</tissue>
    </source>
</reference>
<evidence type="ECO:0000313" key="3">
    <source>
        <dbReference type="Proteomes" id="UP000324222"/>
    </source>
</evidence>
<dbReference type="Proteomes" id="UP000324222">
    <property type="component" value="Unassembled WGS sequence"/>
</dbReference>